<dbReference type="Pfam" id="PF00496">
    <property type="entry name" value="SBP_bac_5"/>
    <property type="match status" value="1"/>
</dbReference>
<dbReference type="CDD" id="cd08503">
    <property type="entry name" value="PBP2_NikA_DppA_OppA_like_17"/>
    <property type="match status" value="1"/>
</dbReference>
<dbReference type="GO" id="GO:0043190">
    <property type="term" value="C:ATP-binding cassette (ABC) transporter complex"/>
    <property type="evidence" value="ECO:0007669"/>
    <property type="project" value="InterPro"/>
</dbReference>
<dbReference type="GO" id="GO:0015833">
    <property type="term" value="P:peptide transport"/>
    <property type="evidence" value="ECO:0007669"/>
    <property type="project" value="TreeGrafter"/>
</dbReference>
<dbReference type="Gene3D" id="3.90.76.10">
    <property type="entry name" value="Dipeptide-binding Protein, Domain 1"/>
    <property type="match status" value="1"/>
</dbReference>
<sequence>MTKVQDQMMIDRLADAAREGSISRRSFMNYSVAAGMTASAATGLWGTSAKAEPKRGGKYRMAQHDGNTSDQHDPGQYQSNFEISLAHTFRAYLTMINADGTLGPDVASEWSATPDAQEWTFKLNPNATFHSGKKVTATDVIASMNHHRGDGSTSAAKALLASVEDLVDNGDGSVTFKLSAPNADLPWIMPDYHLTILPANEDGTANWQSADGCGPYKIVNLEFGVGGTFVRHDDWHGEGAYFDELEFLVINDPNARQTALVTGDVDACSLLENKTLGLLGRSPDVEIDNVSSAQCITMPMHTDVAPFDNNDVRLALKYAINREELVEKITFGAATIGNDFHHSPAMPYFPSKIPQREYDPDKAKHHLKQAGLDSLDVSFSTAESITTGAVDAAILYAEHAKPAGINITVVREPNDGYWSDVWLVKPWCMVTWGARPTPDVMYTLAYKDDAAWNESHWQHPRFNEVLLQAKAELDDAKRAEMYHEMGMISRDEGGTVIPYFPNFVYGRRKNVKHIGQLSPAWQMDGYRHASRWWFDG</sequence>
<evidence type="ECO:0000256" key="1">
    <source>
        <dbReference type="ARBA" id="ARBA00004418"/>
    </source>
</evidence>
<evidence type="ECO:0000259" key="4">
    <source>
        <dbReference type="Pfam" id="PF00496"/>
    </source>
</evidence>
<dbReference type="GO" id="GO:0030288">
    <property type="term" value="C:outer membrane-bounded periplasmic space"/>
    <property type="evidence" value="ECO:0007669"/>
    <property type="project" value="UniProtKB-ARBA"/>
</dbReference>
<comment type="similarity">
    <text evidence="2">Belongs to the bacterial solute-binding protein 5 family.</text>
</comment>
<dbReference type="Gene3D" id="3.10.105.10">
    <property type="entry name" value="Dipeptide-binding Protein, Domain 3"/>
    <property type="match status" value="1"/>
</dbReference>
<gene>
    <name evidence="5" type="primary">nikA_1</name>
    <name evidence="5" type="ORF">ROA7745_00323</name>
</gene>
<dbReference type="SUPFAM" id="SSF53850">
    <property type="entry name" value="Periplasmic binding protein-like II"/>
    <property type="match status" value="1"/>
</dbReference>
<protein>
    <submittedName>
        <fullName evidence="5">Nickel-binding periplasmic protein</fullName>
    </submittedName>
</protein>
<name>A0A1X7BLL3_9RHOB</name>
<dbReference type="InterPro" id="IPR030678">
    <property type="entry name" value="Peptide/Ni-bd"/>
</dbReference>
<evidence type="ECO:0000256" key="2">
    <source>
        <dbReference type="ARBA" id="ARBA00005695"/>
    </source>
</evidence>
<dbReference type="AlphaFoldDB" id="A0A1X7BLL3"/>
<accession>A0A1X7BLL3</accession>
<dbReference type="InterPro" id="IPR039424">
    <property type="entry name" value="SBP_5"/>
</dbReference>
<evidence type="ECO:0000313" key="6">
    <source>
        <dbReference type="Proteomes" id="UP000193224"/>
    </source>
</evidence>
<feature type="region of interest" description="Disordered" evidence="3">
    <location>
        <begin position="48"/>
        <end position="75"/>
    </location>
</feature>
<feature type="domain" description="Solute-binding protein family 5" evidence="4">
    <location>
        <begin position="102"/>
        <end position="447"/>
    </location>
</feature>
<dbReference type="PROSITE" id="PS51318">
    <property type="entry name" value="TAT"/>
    <property type="match status" value="1"/>
</dbReference>
<comment type="subcellular location">
    <subcellularLocation>
        <location evidence="1">Periplasm</location>
    </subcellularLocation>
</comment>
<reference evidence="5 6" key="1">
    <citation type="submission" date="2017-03" db="EMBL/GenBank/DDBJ databases">
        <authorList>
            <person name="Afonso C.L."/>
            <person name="Miller P.J."/>
            <person name="Scott M.A."/>
            <person name="Spackman E."/>
            <person name="Goraichik I."/>
            <person name="Dimitrov K.M."/>
            <person name="Suarez D.L."/>
            <person name="Swayne D.E."/>
        </authorList>
    </citation>
    <scope>NUCLEOTIDE SEQUENCE [LARGE SCALE GENOMIC DNA]</scope>
    <source>
        <strain evidence="5 6">CECT 7745</strain>
    </source>
</reference>
<dbReference type="InterPro" id="IPR000914">
    <property type="entry name" value="SBP_5_dom"/>
</dbReference>
<dbReference type="PANTHER" id="PTHR30290">
    <property type="entry name" value="PERIPLASMIC BINDING COMPONENT OF ABC TRANSPORTER"/>
    <property type="match status" value="1"/>
</dbReference>
<dbReference type="EMBL" id="FWXB01000001">
    <property type="protein sequence ID" value="SMC10516.1"/>
    <property type="molecule type" value="Genomic_DNA"/>
</dbReference>
<evidence type="ECO:0000256" key="3">
    <source>
        <dbReference type="SAM" id="MobiDB-lite"/>
    </source>
</evidence>
<proteinExistence type="inferred from homology"/>
<keyword evidence="6" id="KW-1185">Reference proteome</keyword>
<dbReference type="PIRSF" id="PIRSF002741">
    <property type="entry name" value="MppA"/>
    <property type="match status" value="1"/>
</dbReference>
<dbReference type="GO" id="GO:1904680">
    <property type="term" value="F:peptide transmembrane transporter activity"/>
    <property type="evidence" value="ECO:0007669"/>
    <property type="project" value="TreeGrafter"/>
</dbReference>
<dbReference type="OrthoDB" id="9803988at2"/>
<dbReference type="Proteomes" id="UP000193224">
    <property type="component" value="Unassembled WGS sequence"/>
</dbReference>
<evidence type="ECO:0000313" key="5">
    <source>
        <dbReference type="EMBL" id="SMC10516.1"/>
    </source>
</evidence>
<dbReference type="InterPro" id="IPR006311">
    <property type="entry name" value="TAT_signal"/>
</dbReference>
<dbReference type="Gene3D" id="3.40.190.10">
    <property type="entry name" value="Periplasmic binding protein-like II"/>
    <property type="match status" value="1"/>
</dbReference>
<organism evidence="5 6">
    <name type="scientific">Roseovarius aestuarii</name>
    <dbReference type="NCBI Taxonomy" id="475083"/>
    <lineage>
        <taxon>Bacteria</taxon>
        <taxon>Pseudomonadati</taxon>
        <taxon>Pseudomonadota</taxon>
        <taxon>Alphaproteobacteria</taxon>
        <taxon>Rhodobacterales</taxon>
        <taxon>Roseobacteraceae</taxon>
        <taxon>Roseovarius</taxon>
    </lineage>
</organism>
<dbReference type="RefSeq" id="WP_085798470.1">
    <property type="nucleotide sequence ID" value="NZ_FWXB01000001.1"/>
</dbReference>